<feature type="transmembrane region" description="Helical" evidence="2">
    <location>
        <begin position="91"/>
        <end position="115"/>
    </location>
</feature>
<feature type="transmembrane region" description="Helical" evidence="2">
    <location>
        <begin position="7"/>
        <end position="30"/>
    </location>
</feature>
<proteinExistence type="predicted"/>
<reference evidence="3" key="1">
    <citation type="submission" date="2021-09" db="EMBL/GenBank/DDBJ databases">
        <authorList>
            <consortium name="AG Swart"/>
            <person name="Singh M."/>
            <person name="Singh A."/>
            <person name="Seah K."/>
            <person name="Emmerich C."/>
        </authorList>
    </citation>
    <scope>NUCLEOTIDE SEQUENCE</scope>
    <source>
        <strain evidence="3">ATCC30299</strain>
    </source>
</reference>
<dbReference type="SUPFAM" id="SSF47473">
    <property type="entry name" value="EF-hand"/>
    <property type="match status" value="1"/>
</dbReference>
<keyword evidence="4" id="KW-1185">Reference proteome</keyword>
<keyword evidence="1" id="KW-0175">Coiled coil</keyword>
<evidence type="ECO:0000313" key="4">
    <source>
        <dbReference type="Proteomes" id="UP001162131"/>
    </source>
</evidence>
<keyword evidence="2" id="KW-1133">Transmembrane helix</keyword>
<dbReference type="PANTHER" id="PTHR23159">
    <property type="entry name" value="CENTROSOMAL PROTEIN 2"/>
    <property type="match status" value="1"/>
</dbReference>
<keyword evidence="2" id="KW-0472">Membrane</keyword>
<gene>
    <name evidence="3" type="ORF">BSTOLATCC_MIC27138</name>
</gene>
<feature type="coiled-coil region" evidence="1">
    <location>
        <begin position="250"/>
        <end position="277"/>
    </location>
</feature>
<name>A0AAU9JIL9_9CILI</name>
<comment type="caution">
    <text evidence="3">The sequence shown here is derived from an EMBL/GenBank/DDBJ whole genome shotgun (WGS) entry which is preliminary data.</text>
</comment>
<evidence type="ECO:0008006" key="5">
    <source>
        <dbReference type="Google" id="ProtNLM"/>
    </source>
</evidence>
<protein>
    <recommendedName>
        <fullName evidence="5">EF-hand domain-containing protein</fullName>
    </recommendedName>
</protein>
<feature type="coiled-coil region" evidence="1">
    <location>
        <begin position="306"/>
        <end position="453"/>
    </location>
</feature>
<feature type="coiled-coil region" evidence="1">
    <location>
        <begin position="478"/>
        <end position="662"/>
    </location>
</feature>
<accession>A0AAU9JIL9</accession>
<feature type="coiled-coil region" evidence="1">
    <location>
        <begin position="692"/>
        <end position="726"/>
    </location>
</feature>
<evidence type="ECO:0000256" key="2">
    <source>
        <dbReference type="SAM" id="Phobius"/>
    </source>
</evidence>
<dbReference type="AlphaFoldDB" id="A0AAU9JIL9"/>
<dbReference type="InterPro" id="IPR011992">
    <property type="entry name" value="EF-hand-dom_pair"/>
</dbReference>
<evidence type="ECO:0000256" key="1">
    <source>
        <dbReference type="SAM" id="Coils"/>
    </source>
</evidence>
<sequence length="1165" mass="135055">MDLKIHAILNLCLNFCFFSLSLISLFLNYFSISSYNIGLYTISYTLTYEDIEDLSVYTHFENFKNKACQATQDEDVQFICSNIQNIETAGILYFLLTMMSLISLFLTLMNLITAISSHKKFWLYLKFPHFINALIFFISVASYLIISKITTLDSEKVQIDSGIKIFYIIAIVAVLTLIHYIFLKKFKNIDQLYNDAYSAQVDLKSGDSKPSGGIFNRQGIKSKVGDEIIMEPNQRKDKAEASGDDSSIEIVRLRKDNDQLISELAQLRRSYEENKSKDMSTEVNSSSFVGLIDKKEDETGKLRNLLDVFRKEIIQKDLRIDELERAATVNKQAMESLKEIKDEISKNLSETEKQANESNREKNKLKSILASKNDEYETLYKDYNNLRKELVIIKESNKTPNELSLENLNEALLKQKSENSSLKDQIQKFEMIRDELEIRNRELSQAYEDAVRSKTDSSLVNYDEEKLLERIRELDSAIEENTTTNNNLRSQINELEASSQEYLLLKKAYQKTIEELKSANSEILDLSEKIKEFKKDADTKGRILKDFVTQKKQIDAYQSQIEALQTQAAHNQSEWDIQRNDLNYTITQLRRETEQLQKRLKSQEANLYKELQDSSNQIDKLKDENKFFKNQLEISQAEIDRMKKLQEALKQQLLQKEAKFEETSQGEMKKSMSNDKIIKILSDQNSDLSNSLKLSQQKMKEVIDEKEEMRKQLNSQSLELSQISGENLSLHKSLFEMGKFSSVYSSREEYSNNTSLSSSISVQELMIIESMAEIDAQPNKLMEMAEKMKREPPMTYSNVWKLLENLIDEKCKLDKLELALGRQPRDMVDFALDYMYLQFGLKTVAHKQLKALMISLEELYKISHPYAVAFCRMLGVFHSRPLPSHVCVFLLMIHELFVLSSNKSKPKTDSFAQHYEIQQYGGETSIIDIMELIMKVCKNDREIGERIIARIQKENLDRYDMIAIKVVGTMAKMGISPENMFEILDLDHGETLDYHEFVDSIRIKLNIWITQDEAEFLCGSIDNEGKGIISHEEWQDKIDFEKYLELSDSKAAMITKSQLFNAFIDEYEFEIIQDYNKLRKKIKQTRLDQPSFKEKVLELDPNYEEIEISRLYEIARSQDNDIKGLVSAETFCLIIIKEKIGGYGIGIFDWKRIDAVLPRASGASF</sequence>
<evidence type="ECO:0000313" key="3">
    <source>
        <dbReference type="EMBL" id="CAG9320667.1"/>
    </source>
</evidence>
<dbReference type="Proteomes" id="UP001162131">
    <property type="component" value="Unassembled WGS sequence"/>
</dbReference>
<dbReference type="EMBL" id="CAJZBQ010000026">
    <property type="protein sequence ID" value="CAG9320667.1"/>
    <property type="molecule type" value="Genomic_DNA"/>
</dbReference>
<dbReference type="PANTHER" id="PTHR23159:SF31">
    <property type="entry name" value="CENTROSOME-ASSOCIATED PROTEIN CEP250 ISOFORM X1"/>
    <property type="match status" value="1"/>
</dbReference>
<keyword evidence="2" id="KW-0812">Transmembrane</keyword>
<feature type="transmembrane region" description="Helical" evidence="2">
    <location>
        <begin position="127"/>
        <end position="145"/>
    </location>
</feature>
<feature type="transmembrane region" description="Helical" evidence="2">
    <location>
        <begin position="165"/>
        <end position="183"/>
    </location>
</feature>
<organism evidence="3 4">
    <name type="scientific">Blepharisma stoltei</name>
    <dbReference type="NCBI Taxonomy" id="1481888"/>
    <lineage>
        <taxon>Eukaryota</taxon>
        <taxon>Sar</taxon>
        <taxon>Alveolata</taxon>
        <taxon>Ciliophora</taxon>
        <taxon>Postciliodesmatophora</taxon>
        <taxon>Heterotrichea</taxon>
        <taxon>Heterotrichida</taxon>
        <taxon>Blepharismidae</taxon>
        <taxon>Blepharisma</taxon>
    </lineage>
</organism>